<feature type="compositionally biased region" description="Polar residues" evidence="1">
    <location>
        <begin position="171"/>
        <end position="183"/>
    </location>
</feature>
<evidence type="ECO:0000256" key="1">
    <source>
        <dbReference type="SAM" id="MobiDB-lite"/>
    </source>
</evidence>
<protein>
    <recommendedName>
        <fullName evidence="2">BAG domain-containing protein</fullName>
    </recommendedName>
</protein>
<sequence>MYSQPYYRSFPPNVSYNPYLHSSYTPSTFPQHSPEYSPYNRSVAQEHAAHERARALAEQRARRHQYLPEEDEDSEDEWAYNHLSPREQAYVDARRKKDIMERAWREREAEEARRALEEKKWQEALERRQKEDEAARQHLLEEWRQAQREKHEEAQERAARAEAEKASQQETQQPLRGRSSSLGPSEDSHSIPIRGQESSQAPAEAPSGAQPISHPEVRPPTPKPQVLPEAPKLPQEEQHKEVSPRTQKRRNVRHSFATLRDLEKRFEDTKKNFTYPSTLDFQKPGSEGGTITIPADSSDSSEPMDIDGRQGKLAYTSANYPLHQYVEALCRILMELDGVESWGKMKLRERRRSIVKRVEEEATRVEWYWKNAWRKYLEKEESTETQNS</sequence>
<feature type="compositionally biased region" description="Basic and acidic residues" evidence="1">
    <location>
        <begin position="234"/>
        <end position="243"/>
    </location>
</feature>
<evidence type="ECO:0000313" key="3">
    <source>
        <dbReference type="EMBL" id="TFK37699.1"/>
    </source>
</evidence>
<dbReference type="GO" id="GO:0051087">
    <property type="term" value="F:protein-folding chaperone binding"/>
    <property type="evidence" value="ECO:0007669"/>
    <property type="project" value="InterPro"/>
</dbReference>
<accession>A0A5C3LWS9</accession>
<dbReference type="AlphaFoldDB" id="A0A5C3LWS9"/>
<organism evidence="3 4">
    <name type="scientific">Crucibulum laeve</name>
    <dbReference type="NCBI Taxonomy" id="68775"/>
    <lineage>
        <taxon>Eukaryota</taxon>
        <taxon>Fungi</taxon>
        <taxon>Dikarya</taxon>
        <taxon>Basidiomycota</taxon>
        <taxon>Agaricomycotina</taxon>
        <taxon>Agaricomycetes</taxon>
        <taxon>Agaricomycetidae</taxon>
        <taxon>Agaricales</taxon>
        <taxon>Agaricineae</taxon>
        <taxon>Nidulariaceae</taxon>
        <taxon>Crucibulum</taxon>
    </lineage>
</organism>
<feature type="compositionally biased region" description="Basic and acidic residues" evidence="1">
    <location>
        <begin position="146"/>
        <end position="167"/>
    </location>
</feature>
<dbReference type="InterPro" id="IPR003103">
    <property type="entry name" value="BAG_domain"/>
</dbReference>
<keyword evidence="4" id="KW-1185">Reference proteome</keyword>
<feature type="region of interest" description="Disordered" evidence="1">
    <location>
        <begin position="277"/>
        <end position="307"/>
    </location>
</feature>
<dbReference type="Proteomes" id="UP000308652">
    <property type="component" value="Unassembled WGS sequence"/>
</dbReference>
<evidence type="ECO:0000259" key="2">
    <source>
        <dbReference type="Pfam" id="PF02179"/>
    </source>
</evidence>
<proteinExistence type="predicted"/>
<reference evidence="3 4" key="1">
    <citation type="journal article" date="2019" name="Nat. Ecol. Evol.">
        <title>Megaphylogeny resolves global patterns of mushroom evolution.</title>
        <authorList>
            <person name="Varga T."/>
            <person name="Krizsan K."/>
            <person name="Foldi C."/>
            <person name="Dima B."/>
            <person name="Sanchez-Garcia M."/>
            <person name="Sanchez-Ramirez S."/>
            <person name="Szollosi G.J."/>
            <person name="Szarkandi J.G."/>
            <person name="Papp V."/>
            <person name="Albert L."/>
            <person name="Andreopoulos W."/>
            <person name="Angelini C."/>
            <person name="Antonin V."/>
            <person name="Barry K.W."/>
            <person name="Bougher N.L."/>
            <person name="Buchanan P."/>
            <person name="Buyck B."/>
            <person name="Bense V."/>
            <person name="Catcheside P."/>
            <person name="Chovatia M."/>
            <person name="Cooper J."/>
            <person name="Damon W."/>
            <person name="Desjardin D."/>
            <person name="Finy P."/>
            <person name="Geml J."/>
            <person name="Haridas S."/>
            <person name="Hughes K."/>
            <person name="Justo A."/>
            <person name="Karasinski D."/>
            <person name="Kautmanova I."/>
            <person name="Kiss B."/>
            <person name="Kocsube S."/>
            <person name="Kotiranta H."/>
            <person name="LaButti K.M."/>
            <person name="Lechner B.E."/>
            <person name="Liimatainen K."/>
            <person name="Lipzen A."/>
            <person name="Lukacs Z."/>
            <person name="Mihaltcheva S."/>
            <person name="Morgado L.N."/>
            <person name="Niskanen T."/>
            <person name="Noordeloos M.E."/>
            <person name="Ohm R.A."/>
            <person name="Ortiz-Santana B."/>
            <person name="Ovrebo C."/>
            <person name="Racz N."/>
            <person name="Riley R."/>
            <person name="Savchenko A."/>
            <person name="Shiryaev A."/>
            <person name="Soop K."/>
            <person name="Spirin V."/>
            <person name="Szebenyi C."/>
            <person name="Tomsovsky M."/>
            <person name="Tulloss R.E."/>
            <person name="Uehling J."/>
            <person name="Grigoriev I.V."/>
            <person name="Vagvolgyi C."/>
            <person name="Papp T."/>
            <person name="Martin F.M."/>
            <person name="Miettinen O."/>
            <person name="Hibbett D.S."/>
            <person name="Nagy L.G."/>
        </authorList>
    </citation>
    <scope>NUCLEOTIDE SEQUENCE [LARGE SCALE GENOMIC DNA]</scope>
    <source>
        <strain evidence="3 4">CBS 166.37</strain>
    </source>
</reference>
<feature type="region of interest" description="Disordered" evidence="1">
    <location>
        <begin position="146"/>
        <end position="256"/>
    </location>
</feature>
<feature type="domain" description="BAG" evidence="2">
    <location>
        <begin position="325"/>
        <end position="361"/>
    </location>
</feature>
<gene>
    <name evidence="3" type="ORF">BDQ12DRAFT_685125</name>
</gene>
<dbReference type="STRING" id="68775.A0A5C3LWS9"/>
<dbReference type="Pfam" id="PF02179">
    <property type="entry name" value="BAG"/>
    <property type="match status" value="1"/>
</dbReference>
<dbReference type="EMBL" id="ML213607">
    <property type="protein sequence ID" value="TFK37699.1"/>
    <property type="molecule type" value="Genomic_DNA"/>
</dbReference>
<name>A0A5C3LWS9_9AGAR</name>
<dbReference type="OrthoDB" id="333905at2759"/>
<dbReference type="SUPFAM" id="SSF63491">
    <property type="entry name" value="BAG domain"/>
    <property type="match status" value="1"/>
</dbReference>
<evidence type="ECO:0000313" key="4">
    <source>
        <dbReference type="Proteomes" id="UP000308652"/>
    </source>
</evidence>
<dbReference type="InterPro" id="IPR036533">
    <property type="entry name" value="BAG_dom_sf"/>
</dbReference>
<dbReference type="Gene3D" id="1.20.58.120">
    <property type="entry name" value="BAG domain"/>
    <property type="match status" value="1"/>
</dbReference>